<proteinExistence type="predicted"/>
<keyword evidence="3" id="KW-1185">Reference proteome</keyword>
<gene>
    <name evidence="2" type="ORF">MFLAVUS_001813</name>
</gene>
<accession>A0ABP9YNK1</accession>
<evidence type="ECO:0000313" key="3">
    <source>
        <dbReference type="Proteomes" id="UP001473302"/>
    </source>
</evidence>
<evidence type="ECO:0000313" key="2">
    <source>
        <dbReference type="EMBL" id="GAA5808422.1"/>
    </source>
</evidence>
<feature type="region of interest" description="Disordered" evidence="1">
    <location>
        <begin position="121"/>
        <end position="149"/>
    </location>
</feature>
<evidence type="ECO:0000256" key="1">
    <source>
        <dbReference type="SAM" id="MobiDB-lite"/>
    </source>
</evidence>
<sequence>MVLGDNYNPELSPNVKLYLDGKFDDLVTQIKTRDFHSGYLEDRLKEFKKELSDMFENQTQDILKLIKESHKQILETVESKLERPVKDTAKTQPFTEVQPSTTETQPTTEIQPFTTNIQLSTTKTEASKTKSVPLTTQIPSSKKRVRRLPGFPSIGPSVISYLSESDERWDMALHHTSPQNEKVSMAIVDYILKNPTAEILKHREYNMLDHSQKLDILTNKTKNYFNNLRQRKKPNFLSL</sequence>
<reference evidence="2 3" key="1">
    <citation type="submission" date="2024-04" db="EMBL/GenBank/DDBJ databases">
        <title>genome sequences of Mucor flavus KT1a and Helicostylum pulchrum KT1b strains isolated from the surface of a dry-aged beef.</title>
        <authorList>
            <person name="Toyotome T."/>
            <person name="Hosono M."/>
            <person name="Torimaru M."/>
            <person name="Fukuda K."/>
            <person name="Mikami N."/>
        </authorList>
    </citation>
    <scope>NUCLEOTIDE SEQUENCE [LARGE SCALE GENOMIC DNA]</scope>
    <source>
        <strain evidence="2 3">KT1a</strain>
    </source>
</reference>
<dbReference type="EMBL" id="BAABUK010000003">
    <property type="protein sequence ID" value="GAA5808422.1"/>
    <property type="molecule type" value="Genomic_DNA"/>
</dbReference>
<comment type="caution">
    <text evidence="2">The sequence shown here is derived from an EMBL/GenBank/DDBJ whole genome shotgun (WGS) entry which is preliminary data.</text>
</comment>
<organism evidence="2 3">
    <name type="scientific">Mucor flavus</name>
    <dbReference type="NCBI Taxonomy" id="439312"/>
    <lineage>
        <taxon>Eukaryota</taxon>
        <taxon>Fungi</taxon>
        <taxon>Fungi incertae sedis</taxon>
        <taxon>Mucoromycota</taxon>
        <taxon>Mucoromycotina</taxon>
        <taxon>Mucoromycetes</taxon>
        <taxon>Mucorales</taxon>
        <taxon>Mucorineae</taxon>
        <taxon>Mucoraceae</taxon>
        <taxon>Mucor</taxon>
    </lineage>
</organism>
<protein>
    <submittedName>
        <fullName evidence="2">Uncharacterized protein</fullName>
    </submittedName>
</protein>
<name>A0ABP9YNK1_9FUNG</name>
<dbReference type="Proteomes" id="UP001473302">
    <property type="component" value="Unassembled WGS sequence"/>
</dbReference>